<organism evidence="2 3">
    <name type="scientific">Tetrahymena thermophila (strain SB210)</name>
    <dbReference type="NCBI Taxonomy" id="312017"/>
    <lineage>
        <taxon>Eukaryota</taxon>
        <taxon>Sar</taxon>
        <taxon>Alveolata</taxon>
        <taxon>Ciliophora</taxon>
        <taxon>Intramacronucleata</taxon>
        <taxon>Oligohymenophorea</taxon>
        <taxon>Hymenostomatida</taxon>
        <taxon>Tetrahymenina</taxon>
        <taxon>Tetrahymenidae</taxon>
        <taxon>Tetrahymena</taxon>
    </lineage>
</organism>
<name>I7M1E9_TETTS</name>
<accession>I7M1E9</accession>
<dbReference type="KEGG" id="tet:TTHERM_00129730"/>
<feature type="compositionally biased region" description="Low complexity" evidence="1">
    <location>
        <begin position="140"/>
        <end position="162"/>
    </location>
</feature>
<dbReference type="EMBL" id="GG662699">
    <property type="protein sequence ID" value="EAR96196.2"/>
    <property type="molecule type" value="Genomic_DNA"/>
</dbReference>
<feature type="compositionally biased region" description="Polar residues" evidence="1">
    <location>
        <begin position="128"/>
        <end position="139"/>
    </location>
</feature>
<protein>
    <submittedName>
        <fullName evidence="2">Uncharacterized protein</fullName>
    </submittedName>
</protein>
<keyword evidence="3" id="KW-1185">Reference proteome</keyword>
<dbReference type="Proteomes" id="UP000009168">
    <property type="component" value="Unassembled WGS sequence"/>
</dbReference>
<evidence type="ECO:0000256" key="1">
    <source>
        <dbReference type="SAM" id="MobiDB-lite"/>
    </source>
</evidence>
<evidence type="ECO:0000313" key="2">
    <source>
        <dbReference type="EMBL" id="EAR96196.2"/>
    </source>
</evidence>
<dbReference type="RefSeq" id="XP_001016441.2">
    <property type="nucleotide sequence ID" value="XM_001016441.2"/>
</dbReference>
<sequence length="602" mass="69766">MKSSSSQFYKSKQIPDLNLETIKNQNGFQKMQKPSKYGTTHQKIEISKEQFYANYSPSPRQINKSIIVSKVIGSNNNNNEKLLNNSQAFSPSSAKSFGTQPLVFSDSSRIITKVSKISNFSDSLSQYGASTNSRASSPNTSTLSLTSEMKSKSVQSSPKQSKQSEFFKNNELYIREILSLVSNELDSHHSELKQYLHAYGMSGEIFTFYLNRFLENSCGKDGNSQIFFKINDMIYYKTVSLLQTNANFAPILEKLEFNKHKILPQTLMEQICTRDLLKQIIQKVYEEAKNSTFMSEYFTYDKMINTESAIQILEDAFVGNVNELQSLVNTVFGKNKFTHTYFYFFKNQINNALKKQQIPKILIFKILEKIESLRYLIVEDHECLSFKSEIEKIVFQTIQQSHITQKIPIFAQLQAEQLLGFASVFTKNLIFYPEIQIIRRHIKALVNEQNLQVFLIEQICQAITQFLLKKEGFDESIHEISIRKEKLLLSLELQTHLISNQNIIKELIDMIKKGVKKEKHMIDDLKILENPTLIQSYLEQLNSPYNCTCIKDWFGSVQLLQVTSWQIGIWFRILKTSIAKLKLNHQTQFLIEQELNYISNYQ</sequence>
<proteinExistence type="predicted"/>
<reference evidence="3" key="1">
    <citation type="journal article" date="2006" name="PLoS Biol.">
        <title>Macronuclear genome sequence of the ciliate Tetrahymena thermophila, a model eukaryote.</title>
        <authorList>
            <person name="Eisen J.A."/>
            <person name="Coyne R.S."/>
            <person name="Wu M."/>
            <person name="Wu D."/>
            <person name="Thiagarajan M."/>
            <person name="Wortman J.R."/>
            <person name="Badger J.H."/>
            <person name="Ren Q."/>
            <person name="Amedeo P."/>
            <person name="Jones K.M."/>
            <person name="Tallon L.J."/>
            <person name="Delcher A.L."/>
            <person name="Salzberg S.L."/>
            <person name="Silva J.C."/>
            <person name="Haas B.J."/>
            <person name="Majoros W.H."/>
            <person name="Farzad M."/>
            <person name="Carlton J.M."/>
            <person name="Smith R.K. Jr."/>
            <person name="Garg J."/>
            <person name="Pearlman R.E."/>
            <person name="Karrer K.M."/>
            <person name="Sun L."/>
            <person name="Manning G."/>
            <person name="Elde N.C."/>
            <person name="Turkewitz A.P."/>
            <person name="Asai D.J."/>
            <person name="Wilkes D.E."/>
            <person name="Wang Y."/>
            <person name="Cai H."/>
            <person name="Collins K."/>
            <person name="Stewart B.A."/>
            <person name="Lee S.R."/>
            <person name="Wilamowska K."/>
            <person name="Weinberg Z."/>
            <person name="Ruzzo W.L."/>
            <person name="Wloga D."/>
            <person name="Gaertig J."/>
            <person name="Frankel J."/>
            <person name="Tsao C.-C."/>
            <person name="Gorovsky M.A."/>
            <person name="Keeling P.J."/>
            <person name="Waller R.F."/>
            <person name="Patron N.J."/>
            <person name="Cherry J.M."/>
            <person name="Stover N.A."/>
            <person name="Krieger C.J."/>
            <person name="del Toro C."/>
            <person name="Ryder H.F."/>
            <person name="Williamson S.C."/>
            <person name="Barbeau R.A."/>
            <person name="Hamilton E.P."/>
            <person name="Orias E."/>
        </authorList>
    </citation>
    <scope>NUCLEOTIDE SEQUENCE [LARGE SCALE GENOMIC DNA]</scope>
    <source>
        <strain evidence="3">SB210</strain>
    </source>
</reference>
<dbReference type="GeneID" id="7833878"/>
<feature type="region of interest" description="Disordered" evidence="1">
    <location>
        <begin position="128"/>
        <end position="162"/>
    </location>
</feature>
<gene>
    <name evidence="2" type="ORF">TTHERM_00129730</name>
</gene>
<dbReference type="AlphaFoldDB" id="I7M1E9"/>
<dbReference type="InParanoid" id="I7M1E9"/>
<evidence type="ECO:0000313" key="3">
    <source>
        <dbReference type="Proteomes" id="UP000009168"/>
    </source>
</evidence>